<proteinExistence type="predicted"/>
<evidence type="ECO:0000313" key="2">
    <source>
        <dbReference type="EMBL" id="GCE27872.1"/>
    </source>
</evidence>
<gene>
    <name evidence="2" type="ORF">KDA_33560</name>
</gene>
<dbReference type="RefSeq" id="WP_126628155.1">
    <property type="nucleotide sequence ID" value="NZ_BIFT01000001.1"/>
</dbReference>
<organism evidence="2 3">
    <name type="scientific">Dictyobacter alpinus</name>
    <dbReference type="NCBI Taxonomy" id="2014873"/>
    <lineage>
        <taxon>Bacteria</taxon>
        <taxon>Bacillati</taxon>
        <taxon>Chloroflexota</taxon>
        <taxon>Ktedonobacteria</taxon>
        <taxon>Ktedonobacterales</taxon>
        <taxon>Dictyobacteraceae</taxon>
        <taxon>Dictyobacter</taxon>
    </lineage>
</organism>
<dbReference type="Pfam" id="PF10722">
    <property type="entry name" value="YbjN"/>
    <property type="match status" value="1"/>
</dbReference>
<feature type="compositionally biased region" description="Acidic residues" evidence="1">
    <location>
        <begin position="188"/>
        <end position="199"/>
    </location>
</feature>
<keyword evidence="3" id="KW-1185">Reference proteome</keyword>
<accession>A0A402B994</accession>
<feature type="region of interest" description="Disordered" evidence="1">
    <location>
        <begin position="179"/>
        <end position="199"/>
    </location>
</feature>
<evidence type="ECO:0008006" key="4">
    <source>
        <dbReference type="Google" id="ProtNLM"/>
    </source>
</evidence>
<protein>
    <recommendedName>
        <fullName evidence="4">YbjN domain-containing protein</fullName>
    </recommendedName>
</protein>
<evidence type="ECO:0000256" key="1">
    <source>
        <dbReference type="SAM" id="MobiDB-lite"/>
    </source>
</evidence>
<dbReference type="AlphaFoldDB" id="A0A402B994"/>
<reference evidence="3" key="1">
    <citation type="submission" date="2018-12" db="EMBL/GenBank/DDBJ databases">
        <title>Tengunoibacter tsumagoiensis gen. nov., sp. nov., Dictyobacter kobayashii sp. nov., D. alpinus sp. nov., and D. joshuensis sp. nov. and description of Dictyobacteraceae fam. nov. within the order Ktedonobacterales isolated from Tengu-no-mugimeshi.</title>
        <authorList>
            <person name="Wang C.M."/>
            <person name="Zheng Y."/>
            <person name="Sakai Y."/>
            <person name="Toyoda A."/>
            <person name="Minakuchi Y."/>
            <person name="Abe K."/>
            <person name="Yokota A."/>
            <person name="Yabe S."/>
        </authorList>
    </citation>
    <scope>NUCLEOTIDE SEQUENCE [LARGE SCALE GENOMIC DNA]</scope>
    <source>
        <strain evidence="3">Uno16</strain>
    </source>
</reference>
<name>A0A402B994_9CHLR</name>
<evidence type="ECO:0000313" key="3">
    <source>
        <dbReference type="Proteomes" id="UP000287171"/>
    </source>
</evidence>
<dbReference type="InterPro" id="IPR019660">
    <property type="entry name" value="Put_sensory_transdc_reg_YbjN"/>
</dbReference>
<dbReference type="EMBL" id="BIFT01000001">
    <property type="protein sequence ID" value="GCE27872.1"/>
    <property type="molecule type" value="Genomic_DNA"/>
</dbReference>
<comment type="caution">
    <text evidence="2">The sequence shown here is derived from an EMBL/GenBank/DDBJ whole genome shotgun (WGS) entry which is preliminary data.</text>
</comment>
<sequence>MTNSFSILHVAEYLKRLGLKISQVDRSQNTIELTFRGEQGQWHMIAGIHHSGNASKLMLIVPQIGIISEQKRLECLEALLAVNYRIAMGKFGLDLTDGEVRLEESIPLADQKITFEQFRLAFSALVQTVAIYHDLLHRITDGDQSPQEALQACENEFFAQAPDESDFGLTASMAQVTETPLQTTTSQDQEEPPELDVNEVLEEVARLLGRHTE</sequence>
<dbReference type="OrthoDB" id="159988at2"/>
<dbReference type="Proteomes" id="UP000287171">
    <property type="component" value="Unassembled WGS sequence"/>
</dbReference>